<feature type="region of interest" description="Disordered" evidence="1">
    <location>
        <begin position="167"/>
        <end position="201"/>
    </location>
</feature>
<proteinExistence type="predicted"/>
<keyword evidence="2" id="KW-0732">Signal</keyword>
<sequence length="201" mass="20824">MEIIATRSIFFFAFCAALSGCAYVSATPVRPGQIIDGIPIPTVKPLLVISGTQVSVLLVPNPNKTYALRFGSFLAKHDFKLDMQSGMIASLTSNQDSTEVAIALVQTIQKAVETGHSLGSAFGGTTPTSDSGRVQVYDIVFDESGNLIGLKPLAFQSDLMKVPASQAAGVGATPKPANQPTQDASGGGGTDPSTPIKKPKG</sequence>
<feature type="chain" id="PRO_5046357174" description="Lipoprotein" evidence="2">
    <location>
        <begin position="27"/>
        <end position="201"/>
    </location>
</feature>
<accession>A0ABV2DBK0</accession>
<comment type="caution">
    <text evidence="3">The sequence shown here is derived from an EMBL/GenBank/DDBJ whole genome shotgun (WGS) entry which is preliminary data.</text>
</comment>
<keyword evidence="4" id="KW-1185">Reference proteome</keyword>
<evidence type="ECO:0000313" key="3">
    <source>
        <dbReference type="EMBL" id="MET2827401.1"/>
    </source>
</evidence>
<name>A0ABV2DBK0_9HYPH</name>
<dbReference type="PROSITE" id="PS51257">
    <property type="entry name" value="PROKAR_LIPOPROTEIN"/>
    <property type="match status" value="1"/>
</dbReference>
<organism evidence="3 4">
    <name type="scientific">Mesorhizobium shangrilense</name>
    <dbReference type="NCBI Taxonomy" id="460060"/>
    <lineage>
        <taxon>Bacteria</taxon>
        <taxon>Pseudomonadati</taxon>
        <taxon>Pseudomonadota</taxon>
        <taxon>Alphaproteobacteria</taxon>
        <taxon>Hyphomicrobiales</taxon>
        <taxon>Phyllobacteriaceae</taxon>
        <taxon>Mesorhizobium</taxon>
    </lineage>
</organism>
<evidence type="ECO:0000256" key="2">
    <source>
        <dbReference type="SAM" id="SignalP"/>
    </source>
</evidence>
<evidence type="ECO:0000256" key="1">
    <source>
        <dbReference type="SAM" id="MobiDB-lite"/>
    </source>
</evidence>
<dbReference type="EMBL" id="JBEWSZ010000001">
    <property type="protein sequence ID" value="MET2827401.1"/>
    <property type="molecule type" value="Genomic_DNA"/>
</dbReference>
<evidence type="ECO:0000313" key="4">
    <source>
        <dbReference type="Proteomes" id="UP001548832"/>
    </source>
</evidence>
<feature type="signal peptide" evidence="2">
    <location>
        <begin position="1"/>
        <end position="26"/>
    </location>
</feature>
<evidence type="ECO:0008006" key="5">
    <source>
        <dbReference type="Google" id="ProtNLM"/>
    </source>
</evidence>
<protein>
    <recommendedName>
        <fullName evidence="5">Lipoprotein</fullName>
    </recommendedName>
</protein>
<reference evidence="3 4" key="1">
    <citation type="submission" date="2024-06" db="EMBL/GenBank/DDBJ databases">
        <authorList>
            <person name="Kim D.-U."/>
        </authorList>
    </citation>
    <scope>NUCLEOTIDE SEQUENCE [LARGE SCALE GENOMIC DNA]</scope>
    <source>
        <strain evidence="3 4">KACC15460</strain>
    </source>
</reference>
<dbReference type="Proteomes" id="UP001548832">
    <property type="component" value="Unassembled WGS sequence"/>
</dbReference>
<gene>
    <name evidence="3" type="ORF">ABVQ20_10495</name>
</gene>
<dbReference type="RefSeq" id="WP_354459427.1">
    <property type="nucleotide sequence ID" value="NZ_JBEWSZ010000001.1"/>
</dbReference>